<name>A0AA39LYM7_9BILA</name>
<dbReference type="Proteomes" id="UP001175271">
    <property type="component" value="Unassembled WGS sequence"/>
</dbReference>
<reference evidence="1" key="1">
    <citation type="submission" date="2023-06" db="EMBL/GenBank/DDBJ databases">
        <title>Genomic analysis of the entomopathogenic nematode Steinernema hermaphroditum.</title>
        <authorList>
            <person name="Schwarz E.M."/>
            <person name="Heppert J.K."/>
            <person name="Baniya A."/>
            <person name="Schwartz H.T."/>
            <person name="Tan C.-H."/>
            <person name="Antoshechkin I."/>
            <person name="Sternberg P.W."/>
            <person name="Goodrich-Blair H."/>
            <person name="Dillman A.R."/>
        </authorList>
    </citation>
    <scope>NUCLEOTIDE SEQUENCE</scope>
    <source>
        <strain evidence="1">PS9179</strain>
        <tissue evidence="1">Whole animal</tissue>
    </source>
</reference>
<dbReference type="EMBL" id="JAUCMV010000002">
    <property type="protein sequence ID" value="KAK0414423.1"/>
    <property type="molecule type" value="Genomic_DNA"/>
</dbReference>
<comment type="caution">
    <text evidence="1">The sequence shown here is derived from an EMBL/GenBank/DDBJ whole genome shotgun (WGS) entry which is preliminary data.</text>
</comment>
<evidence type="ECO:0000313" key="1">
    <source>
        <dbReference type="EMBL" id="KAK0414423.1"/>
    </source>
</evidence>
<protein>
    <recommendedName>
        <fullName evidence="3">CHK kinase-like domain-containing protein</fullName>
    </recommendedName>
</protein>
<organism evidence="1 2">
    <name type="scientific">Steinernema hermaphroditum</name>
    <dbReference type="NCBI Taxonomy" id="289476"/>
    <lineage>
        <taxon>Eukaryota</taxon>
        <taxon>Metazoa</taxon>
        <taxon>Ecdysozoa</taxon>
        <taxon>Nematoda</taxon>
        <taxon>Chromadorea</taxon>
        <taxon>Rhabditida</taxon>
        <taxon>Tylenchina</taxon>
        <taxon>Panagrolaimomorpha</taxon>
        <taxon>Strongyloidoidea</taxon>
        <taxon>Steinernematidae</taxon>
        <taxon>Steinernema</taxon>
    </lineage>
</organism>
<evidence type="ECO:0000313" key="2">
    <source>
        <dbReference type="Proteomes" id="UP001175271"/>
    </source>
</evidence>
<gene>
    <name evidence="1" type="ORF">QR680_011420</name>
</gene>
<evidence type="ECO:0008006" key="3">
    <source>
        <dbReference type="Google" id="ProtNLM"/>
    </source>
</evidence>
<keyword evidence="2" id="KW-1185">Reference proteome</keyword>
<dbReference type="AlphaFoldDB" id="A0AA39LYM7"/>
<sequence length="160" mass="18485">MEAVEDYVLKALDMLRWFRNGIFKEELDVFCSYVDNKYMMFSQYEFPSVFVHGDLWTNKVLCKTEDGSEYYGTQTALKDKEQEVPFTLAQIPHETLLLPMNIYKDAQNTVLYIQVVLGRAKMYELSDPDDNIRAIIDLVSEADPVLDASEVPVLAHTLCR</sequence>
<accession>A0AA39LYM7</accession>
<proteinExistence type="predicted"/>